<dbReference type="PANTHER" id="PTHR30035">
    <property type="entry name" value="LIPOPROTEIN VACJ-RELATED"/>
    <property type="match status" value="1"/>
</dbReference>
<proteinExistence type="inferred from homology"/>
<feature type="chain" id="PRO_5045723227" evidence="4">
    <location>
        <begin position="29"/>
        <end position="259"/>
    </location>
</feature>
<evidence type="ECO:0000313" key="5">
    <source>
        <dbReference type="EMBL" id="MDN4119981.1"/>
    </source>
</evidence>
<dbReference type="EMBL" id="JAJHNU010000001">
    <property type="protein sequence ID" value="MDN4119981.1"/>
    <property type="molecule type" value="Genomic_DNA"/>
</dbReference>
<dbReference type="PROSITE" id="PS51257">
    <property type="entry name" value="PROKAR_LIPOPROTEIN"/>
    <property type="match status" value="1"/>
</dbReference>
<dbReference type="PRINTS" id="PR01805">
    <property type="entry name" value="VACJLIPOPROT"/>
</dbReference>
<evidence type="ECO:0000313" key="6">
    <source>
        <dbReference type="Proteomes" id="UP001168613"/>
    </source>
</evidence>
<name>A0ABT8EFC8_9BURK</name>
<accession>A0ABT8EFC8</accession>
<keyword evidence="6" id="KW-1185">Reference proteome</keyword>
<protein>
    <submittedName>
        <fullName evidence="5">VacJ family lipoprotein</fullName>
    </submittedName>
</protein>
<evidence type="ECO:0000256" key="1">
    <source>
        <dbReference type="ARBA" id="ARBA00010634"/>
    </source>
</evidence>
<comment type="similarity">
    <text evidence="1">Belongs to the MlaA family.</text>
</comment>
<evidence type="ECO:0000256" key="2">
    <source>
        <dbReference type="ARBA" id="ARBA00022729"/>
    </source>
</evidence>
<feature type="compositionally biased region" description="Acidic residues" evidence="3">
    <location>
        <begin position="244"/>
        <end position="259"/>
    </location>
</feature>
<dbReference type="Pfam" id="PF04333">
    <property type="entry name" value="MlaA"/>
    <property type="match status" value="1"/>
</dbReference>
<dbReference type="PANTHER" id="PTHR30035:SF3">
    <property type="entry name" value="INTERMEMBRANE PHOSPHOLIPID TRANSPORT SYSTEM LIPOPROTEIN MLAA"/>
    <property type="match status" value="1"/>
</dbReference>
<evidence type="ECO:0000256" key="3">
    <source>
        <dbReference type="SAM" id="MobiDB-lite"/>
    </source>
</evidence>
<dbReference type="InterPro" id="IPR007428">
    <property type="entry name" value="MlaA"/>
</dbReference>
<reference evidence="5" key="1">
    <citation type="submission" date="2021-11" db="EMBL/GenBank/DDBJ databases">
        <title>Draft genome sequence of Alcaligenes endophyticus type strain CCUG 75668T.</title>
        <authorList>
            <person name="Salva-Serra F."/>
            <person name="Duran R.E."/>
            <person name="Seeger M."/>
            <person name="Moore E.R.B."/>
            <person name="Jaen-Luchoro D."/>
        </authorList>
    </citation>
    <scope>NUCLEOTIDE SEQUENCE</scope>
    <source>
        <strain evidence="5">CCUG 75668</strain>
    </source>
</reference>
<dbReference type="RefSeq" id="WP_266122682.1">
    <property type="nucleotide sequence ID" value="NZ_JAJHNU010000001.1"/>
</dbReference>
<dbReference type="Proteomes" id="UP001168613">
    <property type="component" value="Unassembled WGS sequence"/>
</dbReference>
<comment type="caution">
    <text evidence="5">The sequence shown here is derived from an EMBL/GenBank/DDBJ whole genome shotgun (WGS) entry which is preliminary data.</text>
</comment>
<organism evidence="5 6">
    <name type="scientific">Alcaligenes endophyticus</name>
    <dbReference type="NCBI Taxonomy" id="1929088"/>
    <lineage>
        <taxon>Bacteria</taxon>
        <taxon>Pseudomonadati</taxon>
        <taxon>Pseudomonadota</taxon>
        <taxon>Betaproteobacteria</taxon>
        <taxon>Burkholderiales</taxon>
        <taxon>Alcaligenaceae</taxon>
        <taxon>Alcaligenes</taxon>
    </lineage>
</organism>
<evidence type="ECO:0000256" key="4">
    <source>
        <dbReference type="SAM" id="SignalP"/>
    </source>
</evidence>
<feature type="region of interest" description="Disordered" evidence="3">
    <location>
        <begin position="240"/>
        <end position="259"/>
    </location>
</feature>
<keyword evidence="5" id="KW-0449">Lipoprotein</keyword>
<keyword evidence="2 4" id="KW-0732">Signal</keyword>
<gene>
    <name evidence="5" type="ORF">LMS43_01635</name>
</gene>
<sequence length="259" mass="28054">MNSNTSKKISLHWAKLPVIAATVLLATACTSVPNPPPQDPWESYNRSVFAFNDAIDGAILKPVASGYVALTPQPVRTCVHNMFNNLRDIWSGLNSFLQGEPHDFFNTLGRVLFNSTMGLGGCIDVATMNGSRRIQNDFGITLGVWGLDAGPYFVLPFLGPSTVRDASGAGLGFLSGASGVGPIFDLSNVPVRNSILALDAVDARANLLDTEKLINEIALDRYSFIRDAYLQRREAQLRARTGDADTDGLPDYSDDEDDE</sequence>
<feature type="signal peptide" evidence="4">
    <location>
        <begin position="1"/>
        <end position="28"/>
    </location>
</feature>